<evidence type="ECO:0000313" key="2">
    <source>
        <dbReference type="Proteomes" id="UP000634668"/>
    </source>
</evidence>
<keyword evidence="2" id="KW-1185">Reference proteome</keyword>
<name>A0A918J5M2_9FLAO</name>
<proteinExistence type="predicted"/>
<dbReference type="RefSeq" id="WP_189356719.1">
    <property type="nucleotide sequence ID" value="NZ_BMWP01000027.1"/>
</dbReference>
<evidence type="ECO:0008006" key="3">
    <source>
        <dbReference type="Google" id="ProtNLM"/>
    </source>
</evidence>
<protein>
    <recommendedName>
        <fullName evidence="3">Addiction module component</fullName>
    </recommendedName>
</protein>
<accession>A0A918J5M2</accession>
<gene>
    <name evidence="1" type="ORF">GCM10007383_32520</name>
</gene>
<reference evidence="1" key="2">
    <citation type="submission" date="2020-09" db="EMBL/GenBank/DDBJ databases">
        <authorList>
            <person name="Sun Q."/>
            <person name="Kim S."/>
        </authorList>
    </citation>
    <scope>NUCLEOTIDE SEQUENCE</scope>
    <source>
        <strain evidence="1">KCTC 12113</strain>
    </source>
</reference>
<organism evidence="1 2">
    <name type="scientific">Arenibacter certesii</name>
    <dbReference type="NCBI Taxonomy" id="228955"/>
    <lineage>
        <taxon>Bacteria</taxon>
        <taxon>Pseudomonadati</taxon>
        <taxon>Bacteroidota</taxon>
        <taxon>Flavobacteriia</taxon>
        <taxon>Flavobacteriales</taxon>
        <taxon>Flavobacteriaceae</taxon>
        <taxon>Arenibacter</taxon>
    </lineage>
</organism>
<evidence type="ECO:0000313" key="1">
    <source>
        <dbReference type="EMBL" id="GGW45613.1"/>
    </source>
</evidence>
<dbReference type="AlphaFoldDB" id="A0A918J5M2"/>
<reference evidence="1" key="1">
    <citation type="journal article" date="2014" name="Int. J. Syst. Evol. Microbiol.">
        <title>Complete genome sequence of Corynebacterium casei LMG S-19264T (=DSM 44701T), isolated from a smear-ripened cheese.</title>
        <authorList>
            <consortium name="US DOE Joint Genome Institute (JGI-PGF)"/>
            <person name="Walter F."/>
            <person name="Albersmeier A."/>
            <person name="Kalinowski J."/>
            <person name="Ruckert C."/>
        </authorList>
    </citation>
    <scope>NUCLEOTIDE SEQUENCE</scope>
    <source>
        <strain evidence="1">KCTC 12113</strain>
    </source>
</reference>
<dbReference type="Proteomes" id="UP000634668">
    <property type="component" value="Unassembled WGS sequence"/>
</dbReference>
<dbReference type="EMBL" id="BMWP01000027">
    <property type="protein sequence ID" value="GGW45613.1"/>
    <property type="molecule type" value="Genomic_DNA"/>
</dbReference>
<sequence>MDLQTRKLALIQEFLKIQSEEVISRLEKILKKENQKSGHEDLKPMTIEEFNSRIDQSMEDSKNGRLIEASELKAKIDKWS</sequence>
<comment type="caution">
    <text evidence="1">The sequence shown here is derived from an EMBL/GenBank/DDBJ whole genome shotgun (WGS) entry which is preliminary data.</text>
</comment>